<feature type="signal peptide" evidence="1">
    <location>
        <begin position="1"/>
        <end position="18"/>
    </location>
</feature>
<protein>
    <submittedName>
        <fullName evidence="2">MBL fold metallo-hydrolase</fullName>
    </submittedName>
</protein>
<proteinExistence type="predicted"/>
<dbReference type="SUPFAM" id="SSF56281">
    <property type="entry name" value="Metallo-hydrolase/oxidoreductase"/>
    <property type="match status" value="1"/>
</dbReference>
<reference evidence="2 3" key="1">
    <citation type="submission" date="2022-10" db="EMBL/GenBank/DDBJ databases">
        <title>Comparative genomics and taxonomic characterization of three novel marine species of genus Reichenbachiella exhibiting antioxidant and polysaccharide degradation activities.</title>
        <authorList>
            <person name="Muhammad N."/>
            <person name="Lee Y.-J."/>
            <person name="Ko J."/>
            <person name="Kim S.-G."/>
        </authorList>
    </citation>
    <scope>NUCLEOTIDE SEQUENCE [LARGE SCALE GENOMIC DNA]</scope>
    <source>
        <strain evidence="2 3">ABR2-5</strain>
    </source>
</reference>
<sequence>MKFICTLLCLSLCTLTFAQDNTFSLKASDGDILITPIQHATMMISYRDLNIVTDPTGGVEAFEGLSKPNLILITDIHGDHMNKETLTAMGAKDIQIVAPQAVADQLGEEFGDILILGNGESKELLGINIEALPMYNLPEDESSRHTKGRGNGYVLTIGGKRVYVSGDTEDIVEMRELKKIDLAFVCMNLPYTMDVDAAADATLDFLPNIVIPYHYRGKGGLSDIQKFKATVNEGSQKVNVVLLDWYK</sequence>
<organism evidence="2 3">
    <name type="scientific">Reichenbachiella ulvae</name>
    <dbReference type="NCBI Taxonomy" id="2980104"/>
    <lineage>
        <taxon>Bacteria</taxon>
        <taxon>Pseudomonadati</taxon>
        <taxon>Bacteroidota</taxon>
        <taxon>Cytophagia</taxon>
        <taxon>Cytophagales</taxon>
        <taxon>Reichenbachiellaceae</taxon>
        <taxon>Reichenbachiella</taxon>
    </lineage>
</organism>
<dbReference type="InterPro" id="IPR050114">
    <property type="entry name" value="UPF0173_UPF0282_UlaG_hydrolase"/>
</dbReference>
<keyword evidence="1" id="KW-0732">Signal</keyword>
<evidence type="ECO:0000313" key="3">
    <source>
        <dbReference type="Proteomes" id="UP001300692"/>
    </source>
</evidence>
<evidence type="ECO:0000256" key="1">
    <source>
        <dbReference type="SAM" id="SignalP"/>
    </source>
</evidence>
<dbReference type="InterPro" id="IPR036866">
    <property type="entry name" value="RibonucZ/Hydroxyglut_hydro"/>
</dbReference>
<accession>A0ABT3CWE4</accession>
<name>A0ABT3CWE4_9BACT</name>
<feature type="chain" id="PRO_5047451235" evidence="1">
    <location>
        <begin position="19"/>
        <end position="247"/>
    </location>
</feature>
<dbReference type="Proteomes" id="UP001300692">
    <property type="component" value="Unassembled WGS sequence"/>
</dbReference>
<dbReference type="Gene3D" id="3.60.15.10">
    <property type="entry name" value="Ribonuclease Z/Hydroxyacylglutathione hydrolase-like"/>
    <property type="match status" value="1"/>
</dbReference>
<dbReference type="Pfam" id="PF13483">
    <property type="entry name" value="Lactamase_B_3"/>
    <property type="match status" value="1"/>
</dbReference>
<dbReference type="PANTHER" id="PTHR43546">
    <property type="entry name" value="UPF0173 METAL-DEPENDENT HYDROLASE MJ1163-RELATED"/>
    <property type="match status" value="1"/>
</dbReference>
<gene>
    <name evidence="2" type="ORF">N7U62_12810</name>
</gene>
<dbReference type="EMBL" id="JAOYOD010000001">
    <property type="protein sequence ID" value="MCV9387553.1"/>
    <property type="molecule type" value="Genomic_DNA"/>
</dbReference>
<keyword evidence="3" id="KW-1185">Reference proteome</keyword>
<dbReference type="PANTHER" id="PTHR43546:SF3">
    <property type="entry name" value="UPF0173 METAL-DEPENDENT HYDROLASE MJ1163"/>
    <property type="match status" value="1"/>
</dbReference>
<comment type="caution">
    <text evidence="2">The sequence shown here is derived from an EMBL/GenBank/DDBJ whole genome shotgun (WGS) entry which is preliminary data.</text>
</comment>
<dbReference type="RefSeq" id="WP_264138374.1">
    <property type="nucleotide sequence ID" value="NZ_JAOYOD010000001.1"/>
</dbReference>
<evidence type="ECO:0000313" key="2">
    <source>
        <dbReference type="EMBL" id="MCV9387553.1"/>
    </source>
</evidence>